<dbReference type="EMBL" id="JASPKZ010004217">
    <property type="protein sequence ID" value="KAJ9590419.1"/>
    <property type="molecule type" value="Genomic_DNA"/>
</dbReference>
<reference evidence="1" key="2">
    <citation type="submission" date="2023-05" db="EMBL/GenBank/DDBJ databases">
        <authorList>
            <person name="Fouks B."/>
        </authorList>
    </citation>
    <scope>NUCLEOTIDE SEQUENCE</scope>
    <source>
        <strain evidence="1">Stay&amp;Tobe</strain>
        <tissue evidence="1">Testes</tissue>
    </source>
</reference>
<evidence type="ECO:0000313" key="2">
    <source>
        <dbReference type="Proteomes" id="UP001233999"/>
    </source>
</evidence>
<name>A0AAD8A0T4_DIPPU</name>
<organism evidence="1 2">
    <name type="scientific">Diploptera punctata</name>
    <name type="common">Pacific beetle cockroach</name>
    <dbReference type="NCBI Taxonomy" id="6984"/>
    <lineage>
        <taxon>Eukaryota</taxon>
        <taxon>Metazoa</taxon>
        <taxon>Ecdysozoa</taxon>
        <taxon>Arthropoda</taxon>
        <taxon>Hexapoda</taxon>
        <taxon>Insecta</taxon>
        <taxon>Pterygota</taxon>
        <taxon>Neoptera</taxon>
        <taxon>Polyneoptera</taxon>
        <taxon>Dictyoptera</taxon>
        <taxon>Blattodea</taxon>
        <taxon>Blaberoidea</taxon>
        <taxon>Blaberidae</taxon>
        <taxon>Diplopterinae</taxon>
        <taxon>Diploptera</taxon>
    </lineage>
</organism>
<accession>A0AAD8A0T4</accession>
<gene>
    <name evidence="1" type="ORF">L9F63_016542</name>
</gene>
<feature type="non-terminal residue" evidence="1">
    <location>
        <position position="55"/>
    </location>
</feature>
<keyword evidence="2" id="KW-1185">Reference proteome</keyword>
<evidence type="ECO:0000313" key="1">
    <source>
        <dbReference type="EMBL" id="KAJ9590419.1"/>
    </source>
</evidence>
<dbReference type="AlphaFoldDB" id="A0AAD8A0T4"/>
<dbReference type="Proteomes" id="UP001233999">
    <property type="component" value="Unassembled WGS sequence"/>
</dbReference>
<feature type="non-terminal residue" evidence="1">
    <location>
        <position position="1"/>
    </location>
</feature>
<sequence>SQLVGHLVNKQGIELTTKCPRGSPEGLKNGDMWNLHEGLLDFSLETIELVAQFNI</sequence>
<protein>
    <submittedName>
        <fullName evidence="1">Uncharacterized protein</fullName>
    </submittedName>
</protein>
<reference evidence="1" key="1">
    <citation type="journal article" date="2023" name="IScience">
        <title>Live-bearing cockroach genome reveals convergent evolutionary mechanisms linked to viviparity in insects and beyond.</title>
        <authorList>
            <person name="Fouks B."/>
            <person name="Harrison M.C."/>
            <person name="Mikhailova A.A."/>
            <person name="Marchal E."/>
            <person name="English S."/>
            <person name="Carruthers M."/>
            <person name="Jennings E.C."/>
            <person name="Chiamaka E.L."/>
            <person name="Frigard R.A."/>
            <person name="Pippel M."/>
            <person name="Attardo G.M."/>
            <person name="Benoit J.B."/>
            <person name="Bornberg-Bauer E."/>
            <person name="Tobe S.S."/>
        </authorList>
    </citation>
    <scope>NUCLEOTIDE SEQUENCE</scope>
    <source>
        <strain evidence="1">Stay&amp;Tobe</strain>
    </source>
</reference>
<comment type="caution">
    <text evidence="1">The sequence shown here is derived from an EMBL/GenBank/DDBJ whole genome shotgun (WGS) entry which is preliminary data.</text>
</comment>
<proteinExistence type="predicted"/>